<dbReference type="Gene3D" id="1.25.40.20">
    <property type="entry name" value="Ankyrin repeat-containing domain"/>
    <property type="match status" value="1"/>
</dbReference>
<keyword evidence="8" id="KW-1185">Reference proteome</keyword>
<dbReference type="InterPro" id="IPR051681">
    <property type="entry name" value="Ser/Thr_Kinases-Pseudokinases"/>
</dbReference>
<evidence type="ECO:0000256" key="5">
    <source>
        <dbReference type="PROSITE-ProRule" id="PRU10141"/>
    </source>
</evidence>
<evidence type="ECO:0000259" key="6">
    <source>
        <dbReference type="PROSITE" id="PS50011"/>
    </source>
</evidence>
<dbReference type="AlphaFoldDB" id="A0A1V9ZH39"/>
<protein>
    <submittedName>
        <fullName evidence="7">Protein kinase</fullName>
    </submittedName>
</protein>
<accession>A0A1V9ZH39</accession>
<dbReference type="PANTHER" id="PTHR44329">
    <property type="entry name" value="SERINE/THREONINE-PROTEIN KINASE TNNI3K-RELATED"/>
    <property type="match status" value="1"/>
</dbReference>
<dbReference type="PRINTS" id="PR00109">
    <property type="entry name" value="TYRKINASE"/>
</dbReference>
<feature type="domain" description="Protein kinase" evidence="6">
    <location>
        <begin position="98"/>
        <end position="358"/>
    </location>
</feature>
<dbReference type="PANTHER" id="PTHR44329:SF214">
    <property type="entry name" value="PROTEIN KINASE DOMAIN-CONTAINING PROTEIN"/>
    <property type="match status" value="1"/>
</dbReference>
<keyword evidence="4 5" id="KW-0067">ATP-binding</keyword>
<dbReference type="SUPFAM" id="SSF56112">
    <property type="entry name" value="Protein kinase-like (PK-like)"/>
    <property type="match status" value="1"/>
</dbReference>
<organism evidence="7 8">
    <name type="scientific">Achlya hypogyna</name>
    <name type="common">Oomycete</name>
    <name type="synonym">Protoachlya hypogyna</name>
    <dbReference type="NCBI Taxonomy" id="1202772"/>
    <lineage>
        <taxon>Eukaryota</taxon>
        <taxon>Sar</taxon>
        <taxon>Stramenopiles</taxon>
        <taxon>Oomycota</taxon>
        <taxon>Saprolegniomycetes</taxon>
        <taxon>Saprolegniales</taxon>
        <taxon>Achlyaceae</taxon>
        <taxon>Achlya</taxon>
    </lineage>
</organism>
<dbReference type="SMART" id="SM00220">
    <property type="entry name" value="S_TKc"/>
    <property type="match status" value="1"/>
</dbReference>
<proteinExistence type="inferred from homology"/>
<dbReference type="Pfam" id="PF00023">
    <property type="entry name" value="Ank"/>
    <property type="match status" value="1"/>
</dbReference>
<comment type="caution">
    <text evidence="7">The sequence shown here is derived from an EMBL/GenBank/DDBJ whole genome shotgun (WGS) entry which is preliminary data.</text>
</comment>
<dbReference type="InterPro" id="IPR001245">
    <property type="entry name" value="Ser-Thr/Tyr_kinase_cat_dom"/>
</dbReference>
<evidence type="ECO:0000313" key="8">
    <source>
        <dbReference type="Proteomes" id="UP000243579"/>
    </source>
</evidence>
<gene>
    <name evidence="7" type="ORF">ACHHYP_12166</name>
</gene>
<evidence type="ECO:0000256" key="4">
    <source>
        <dbReference type="ARBA" id="ARBA00022840"/>
    </source>
</evidence>
<keyword evidence="3 5" id="KW-0547">Nucleotide-binding</keyword>
<dbReference type="InterPro" id="IPR008271">
    <property type="entry name" value="Ser/Thr_kinase_AS"/>
</dbReference>
<evidence type="ECO:0000256" key="2">
    <source>
        <dbReference type="ARBA" id="ARBA00022527"/>
    </source>
</evidence>
<evidence type="ECO:0000256" key="3">
    <source>
        <dbReference type="ARBA" id="ARBA00022741"/>
    </source>
</evidence>
<dbReference type="Proteomes" id="UP000243579">
    <property type="component" value="Unassembled WGS sequence"/>
</dbReference>
<dbReference type="OrthoDB" id="77576at2759"/>
<evidence type="ECO:0000313" key="7">
    <source>
        <dbReference type="EMBL" id="OQR97304.1"/>
    </source>
</evidence>
<dbReference type="Gene3D" id="3.30.200.20">
    <property type="entry name" value="Phosphorylase Kinase, domain 1"/>
    <property type="match status" value="1"/>
</dbReference>
<sequence>LLLRRGNPNATDKVLATLSAALTLGAGQTLLHLAVLGDAQDILTELLKMANIDVSISNQHGDSPLVMAIKHGHRSFAKRMFASVQKSTRHLDASELTVDFASRLGHGGFGAVYKGLWRGRTVAVKAGLRMDDVNGLQEEIRAMQACASPYLLQLLGVTSAPHVQLVLEFMDGGDLRNYFDKKSIGEAVPVEYSALEVAWVVANALADLHHEDLLHRDLKSHNVLLSSTNYIKLADLGLARTDASTMTKGVGTLYWMAPEVQDPEAKYNAAADIYSFGVILTELDTFQLPYADLKMAPVKVMSEVMAGRLRPSLRADCPTWLRELATACMAHNPKERPSAREIIKLLQRQRKGPTDTSMTPLSATATPVISSFSSRQASAAPLSGSGTESFSALSTASLVASTINCANCATPQSFLIPQCSKCATPAKSAAVKLKVLCARLTTAKKRGIDIRVPCFVCSSPNDPTTDTCGECQFTTTASDDDRLRLLVAILDRDRGADEPESWNRPLSLVNTAVLCPVCKSSHVVTDAECPKCATPALPVNVKLRGLLRRIEMSGAAIDTMFVC</sequence>
<feature type="non-terminal residue" evidence="7">
    <location>
        <position position="1"/>
    </location>
</feature>
<dbReference type="Pfam" id="PF07714">
    <property type="entry name" value="PK_Tyr_Ser-Thr"/>
    <property type="match status" value="1"/>
</dbReference>
<dbReference type="PROSITE" id="PS50011">
    <property type="entry name" value="PROTEIN_KINASE_DOM"/>
    <property type="match status" value="1"/>
</dbReference>
<dbReference type="InterPro" id="IPR011009">
    <property type="entry name" value="Kinase-like_dom_sf"/>
</dbReference>
<dbReference type="GO" id="GO:0005524">
    <property type="term" value="F:ATP binding"/>
    <property type="evidence" value="ECO:0007669"/>
    <property type="project" value="UniProtKB-UniRule"/>
</dbReference>
<dbReference type="SUPFAM" id="SSF48403">
    <property type="entry name" value="Ankyrin repeat"/>
    <property type="match status" value="1"/>
</dbReference>
<dbReference type="PROSITE" id="PS00107">
    <property type="entry name" value="PROTEIN_KINASE_ATP"/>
    <property type="match status" value="1"/>
</dbReference>
<dbReference type="InterPro" id="IPR017441">
    <property type="entry name" value="Protein_kinase_ATP_BS"/>
</dbReference>
<dbReference type="PROSITE" id="PS00108">
    <property type="entry name" value="PROTEIN_KINASE_ST"/>
    <property type="match status" value="1"/>
</dbReference>
<feature type="non-terminal residue" evidence="7">
    <location>
        <position position="563"/>
    </location>
</feature>
<evidence type="ECO:0000256" key="1">
    <source>
        <dbReference type="ARBA" id="ARBA00005843"/>
    </source>
</evidence>
<keyword evidence="2" id="KW-0723">Serine/threonine-protein kinase</keyword>
<dbReference type="InterPro" id="IPR000719">
    <property type="entry name" value="Prot_kinase_dom"/>
</dbReference>
<dbReference type="EMBL" id="JNBR01000117">
    <property type="protein sequence ID" value="OQR97304.1"/>
    <property type="molecule type" value="Genomic_DNA"/>
</dbReference>
<dbReference type="InterPro" id="IPR002110">
    <property type="entry name" value="Ankyrin_rpt"/>
</dbReference>
<dbReference type="STRING" id="1202772.A0A1V9ZH39"/>
<comment type="similarity">
    <text evidence="1">Belongs to the protein kinase superfamily. TKL Ser/Thr protein kinase family.</text>
</comment>
<dbReference type="GO" id="GO:0004674">
    <property type="term" value="F:protein serine/threonine kinase activity"/>
    <property type="evidence" value="ECO:0007669"/>
    <property type="project" value="UniProtKB-KW"/>
</dbReference>
<keyword evidence="7" id="KW-0808">Transferase</keyword>
<reference evidence="7 8" key="1">
    <citation type="journal article" date="2014" name="Genome Biol. Evol.">
        <title>The secreted proteins of Achlya hypogyna and Thraustotheca clavata identify the ancestral oomycete secretome and reveal gene acquisitions by horizontal gene transfer.</title>
        <authorList>
            <person name="Misner I."/>
            <person name="Blouin N."/>
            <person name="Leonard G."/>
            <person name="Richards T.A."/>
            <person name="Lane C.E."/>
        </authorList>
    </citation>
    <scope>NUCLEOTIDE SEQUENCE [LARGE SCALE GENOMIC DNA]</scope>
    <source>
        <strain evidence="7 8">ATCC 48635</strain>
    </source>
</reference>
<keyword evidence="7" id="KW-0418">Kinase</keyword>
<name>A0A1V9ZH39_ACHHY</name>
<dbReference type="Gene3D" id="1.10.510.10">
    <property type="entry name" value="Transferase(Phosphotransferase) domain 1"/>
    <property type="match status" value="1"/>
</dbReference>
<dbReference type="InterPro" id="IPR036770">
    <property type="entry name" value="Ankyrin_rpt-contain_sf"/>
</dbReference>
<feature type="binding site" evidence="5">
    <location>
        <position position="125"/>
    </location>
    <ligand>
        <name>ATP</name>
        <dbReference type="ChEBI" id="CHEBI:30616"/>
    </ligand>
</feature>